<accession>A0AAN9EY76</accession>
<dbReference type="Proteomes" id="UP001359559">
    <property type="component" value="Unassembled WGS sequence"/>
</dbReference>
<gene>
    <name evidence="1" type="ORF">RJT34_33451</name>
</gene>
<keyword evidence="2" id="KW-1185">Reference proteome</keyword>
<protein>
    <submittedName>
        <fullName evidence="1">Uncharacterized protein</fullName>
    </submittedName>
</protein>
<dbReference type="AlphaFoldDB" id="A0AAN9EY76"/>
<name>A0AAN9EY76_CLITE</name>
<dbReference type="EMBL" id="JAYKXN010000008">
    <property type="protein sequence ID" value="KAK7265827.1"/>
    <property type="molecule type" value="Genomic_DNA"/>
</dbReference>
<proteinExistence type="predicted"/>
<sequence>MVASECYSCALRDTLIRSREARASNYGFYQSHLFFGGEKKLPKRVTINVSLIKNPTSTLSPQLPEKQKRERK</sequence>
<evidence type="ECO:0000313" key="1">
    <source>
        <dbReference type="EMBL" id="KAK7265827.1"/>
    </source>
</evidence>
<reference evidence="1 2" key="1">
    <citation type="submission" date="2024-01" db="EMBL/GenBank/DDBJ databases">
        <title>The genomes of 5 underutilized Papilionoideae crops provide insights into root nodulation and disease resistance.</title>
        <authorList>
            <person name="Yuan L."/>
        </authorList>
    </citation>
    <scope>NUCLEOTIDE SEQUENCE [LARGE SCALE GENOMIC DNA]</scope>
    <source>
        <strain evidence="1">LY-2023</strain>
        <tissue evidence="1">Leaf</tissue>
    </source>
</reference>
<evidence type="ECO:0000313" key="2">
    <source>
        <dbReference type="Proteomes" id="UP001359559"/>
    </source>
</evidence>
<organism evidence="1 2">
    <name type="scientific">Clitoria ternatea</name>
    <name type="common">Butterfly pea</name>
    <dbReference type="NCBI Taxonomy" id="43366"/>
    <lineage>
        <taxon>Eukaryota</taxon>
        <taxon>Viridiplantae</taxon>
        <taxon>Streptophyta</taxon>
        <taxon>Embryophyta</taxon>
        <taxon>Tracheophyta</taxon>
        <taxon>Spermatophyta</taxon>
        <taxon>Magnoliopsida</taxon>
        <taxon>eudicotyledons</taxon>
        <taxon>Gunneridae</taxon>
        <taxon>Pentapetalae</taxon>
        <taxon>rosids</taxon>
        <taxon>fabids</taxon>
        <taxon>Fabales</taxon>
        <taxon>Fabaceae</taxon>
        <taxon>Papilionoideae</taxon>
        <taxon>50 kb inversion clade</taxon>
        <taxon>NPAAA clade</taxon>
        <taxon>indigoferoid/millettioid clade</taxon>
        <taxon>Phaseoleae</taxon>
        <taxon>Clitoria</taxon>
    </lineage>
</organism>
<comment type="caution">
    <text evidence="1">The sequence shown here is derived from an EMBL/GenBank/DDBJ whole genome shotgun (WGS) entry which is preliminary data.</text>
</comment>